<sequence length="434" mass="48568">MNVAHPRLWLNVLLERSGDAPLEVIADLQCLNGIVPAWKLLESHAHRIRSFRLFHLKMKIRGDWYNEIEPLIRKAMPRLEVLDVAVYENAGNLTQSGRLPEVRSLYLSGVFLPLRSITTRSLRHLELRSLSKEFHLSGIFKILGANAGLESLVLTSMNASCDVYDKDFPRVSLPNLKTLCLGGVHPAIARILAHLILPSGARIFIKYEMVYLTDLFGLILPTDKSLLPILTEARTIRVITGFRSGVRGLVPLLHASAQDNAESVSQSELSLFDDINRSKMSFSRRMCLPTFLPAIMAHFSTAPVADLDFILAFEDDSATTSLWRAMLQSLPNLRRLAFTLEFSTELSPVFLALAGPESVCPNLRVLRIETWRRVPLRHGTLDGLVACLQSRAEQGMNLERLELDCAASKLSVTDEKVQQLQSFVAKPIVLAKMK</sequence>
<dbReference type="EMBL" id="KB467832">
    <property type="protein sequence ID" value="PCH34890.1"/>
    <property type="molecule type" value="Genomic_DNA"/>
</dbReference>
<name>A0A2H3IY12_WOLCO</name>
<evidence type="ECO:0000313" key="2">
    <source>
        <dbReference type="Proteomes" id="UP000218811"/>
    </source>
</evidence>
<dbReference type="AlphaFoldDB" id="A0A2H3IY12"/>
<evidence type="ECO:0008006" key="3">
    <source>
        <dbReference type="Google" id="ProtNLM"/>
    </source>
</evidence>
<dbReference type="SUPFAM" id="SSF52047">
    <property type="entry name" value="RNI-like"/>
    <property type="match status" value="1"/>
</dbReference>
<organism evidence="1 2">
    <name type="scientific">Wolfiporia cocos (strain MD-104)</name>
    <name type="common">Brown rot fungus</name>
    <dbReference type="NCBI Taxonomy" id="742152"/>
    <lineage>
        <taxon>Eukaryota</taxon>
        <taxon>Fungi</taxon>
        <taxon>Dikarya</taxon>
        <taxon>Basidiomycota</taxon>
        <taxon>Agaricomycotina</taxon>
        <taxon>Agaricomycetes</taxon>
        <taxon>Polyporales</taxon>
        <taxon>Phaeolaceae</taxon>
        <taxon>Wolfiporia</taxon>
    </lineage>
</organism>
<protein>
    <recommendedName>
        <fullName evidence="3">F-box domain-containing protein</fullName>
    </recommendedName>
</protein>
<gene>
    <name evidence="1" type="ORF">WOLCODRAFT_165885</name>
</gene>
<proteinExistence type="predicted"/>
<dbReference type="Gene3D" id="3.80.10.10">
    <property type="entry name" value="Ribonuclease Inhibitor"/>
    <property type="match status" value="1"/>
</dbReference>
<dbReference type="Proteomes" id="UP000218811">
    <property type="component" value="Unassembled WGS sequence"/>
</dbReference>
<keyword evidence="2" id="KW-1185">Reference proteome</keyword>
<dbReference type="InterPro" id="IPR032675">
    <property type="entry name" value="LRR_dom_sf"/>
</dbReference>
<reference evidence="1 2" key="1">
    <citation type="journal article" date="2012" name="Science">
        <title>The Paleozoic origin of enzymatic lignin decomposition reconstructed from 31 fungal genomes.</title>
        <authorList>
            <person name="Floudas D."/>
            <person name="Binder M."/>
            <person name="Riley R."/>
            <person name="Barry K."/>
            <person name="Blanchette R.A."/>
            <person name="Henrissat B."/>
            <person name="Martinez A.T."/>
            <person name="Otillar R."/>
            <person name="Spatafora J.W."/>
            <person name="Yadav J.S."/>
            <person name="Aerts A."/>
            <person name="Benoit I."/>
            <person name="Boyd A."/>
            <person name="Carlson A."/>
            <person name="Copeland A."/>
            <person name="Coutinho P.M."/>
            <person name="de Vries R.P."/>
            <person name="Ferreira P."/>
            <person name="Findley K."/>
            <person name="Foster B."/>
            <person name="Gaskell J."/>
            <person name="Glotzer D."/>
            <person name="Gorecki P."/>
            <person name="Heitman J."/>
            <person name="Hesse C."/>
            <person name="Hori C."/>
            <person name="Igarashi K."/>
            <person name="Jurgens J.A."/>
            <person name="Kallen N."/>
            <person name="Kersten P."/>
            <person name="Kohler A."/>
            <person name="Kuees U."/>
            <person name="Kumar T.K.A."/>
            <person name="Kuo A."/>
            <person name="LaButti K."/>
            <person name="Larrondo L.F."/>
            <person name="Lindquist E."/>
            <person name="Ling A."/>
            <person name="Lombard V."/>
            <person name="Lucas S."/>
            <person name="Lundell T."/>
            <person name="Martin R."/>
            <person name="McLaughlin D.J."/>
            <person name="Morgenstern I."/>
            <person name="Morin E."/>
            <person name="Murat C."/>
            <person name="Nagy L.G."/>
            <person name="Nolan M."/>
            <person name="Ohm R.A."/>
            <person name="Patyshakuliyeva A."/>
            <person name="Rokas A."/>
            <person name="Ruiz-Duenas F.J."/>
            <person name="Sabat G."/>
            <person name="Salamov A."/>
            <person name="Samejima M."/>
            <person name="Schmutz J."/>
            <person name="Slot J.C."/>
            <person name="St John F."/>
            <person name="Stenlid J."/>
            <person name="Sun H."/>
            <person name="Sun S."/>
            <person name="Syed K."/>
            <person name="Tsang A."/>
            <person name="Wiebenga A."/>
            <person name="Young D."/>
            <person name="Pisabarro A."/>
            <person name="Eastwood D.C."/>
            <person name="Martin F."/>
            <person name="Cullen D."/>
            <person name="Grigoriev I.V."/>
            <person name="Hibbett D.S."/>
        </authorList>
    </citation>
    <scope>NUCLEOTIDE SEQUENCE [LARGE SCALE GENOMIC DNA]</scope>
    <source>
        <strain evidence="1 2">MD-104</strain>
    </source>
</reference>
<accession>A0A2H3IY12</accession>
<evidence type="ECO:0000313" key="1">
    <source>
        <dbReference type="EMBL" id="PCH34890.1"/>
    </source>
</evidence>
<dbReference type="OrthoDB" id="2753884at2759"/>